<dbReference type="PROSITE" id="PS50090">
    <property type="entry name" value="MYB_LIKE"/>
    <property type="match status" value="1"/>
</dbReference>
<sequence length="620" mass="69412">MSANSSRTKGEEIQFLKPCQTTAGFGITCTNDGLQMENEIKTLAVTKTSDEEDVEVDLDVGSNDCMYDQVSGLPSSNAENSNQSSIVKTVTNTSDEGDKVDVDVGSSKCMYDQASGLHCQGENVEKLCVKTPSAVIPPTVTFEERTEQETTGLEKESPAKNGNTWHDQLLEDDEDEDDPYNRFYFESDHLALKENKHYHLLLQTLLVLESQRSQAVKDLDILYDQQDKALQEPVGFVEKLQNKEHLDLPTRQKVVKLPSVPWEEYTVSLSAIDRQRLSNPHHTRAASNNLATESSTQTSDAGESASATFSESNLYSVFGGEFVASKQGKPLERESLTSVFTSRSSEFMDGKLVRGRVCDDMKPVTFNQPWTTEEQAKLEKLLRTYPQEEIESKRWEKIAVALGNRTFKQVASRVQKYFIKLTKAGLPVPGRVPHLPRLGIRSKRSSQHYQTLGFQNSTFFPSYRPKVLMDEEDDMSSVASDDTAGYLSDEEYVPADLRDTEEYRELIELKRLKRQKIAEFQQTEETVLHNGFMCDGCGISPISGTRWHCNDCSKDTSVDFCTECAERGNINVGCHTSEHQLEPVNRNSTFFVDGDYLGLSGGSTSAGYNYLDTNFLPSAS</sequence>
<evidence type="ECO:0000256" key="5">
    <source>
        <dbReference type="SAM" id="MobiDB-lite"/>
    </source>
</evidence>
<dbReference type="GO" id="GO:0008270">
    <property type="term" value="F:zinc ion binding"/>
    <property type="evidence" value="ECO:0007669"/>
    <property type="project" value="UniProtKB-KW"/>
</dbReference>
<dbReference type="CDD" id="cd00167">
    <property type="entry name" value="SANT"/>
    <property type="match status" value="1"/>
</dbReference>
<keyword evidence="3" id="KW-0862">Zinc</keyword>
<comment type="caution">
    <text evidence="9">The sequence shown here is derived from an EMBL/GenBank/DDBJ whole genome shotgun (WGS) entry which is preliminary data.</text>
</comment>
<keyword evidence="1" id="KW-0479">Metal-binding</keyword>
<dbReference type="InterPro" id="IPR037830">
    <property type="entry name" value="ZZZ3"/>
</dbReference>
<feature type="region of interest" description="Disordered" evidence="5">
    <location>
        <begin position="276"/>
        <end position="305"/>
    </location>
</feature>
<evidence type="ECO:0000259" key="8">
    <source>
        <dbReference type="PROSITE" id="PS51294"/>
    </source>
</evidence>
<protein>
    <submittedName>
        <fullName evidence="9">ZZ-type zinc finger-containing protein 3</fullName>
    </submittedName>
</protein>
<dbReference type="InterPro" id="IPR009057">
    <property type="entry name" value="Homeodomain-like_sf"/>
</dbReference>
<dbReference type="Pfam" id="PF00249">
    <property type="entry name" value="Myb_DNA-binding"/>
    <property type="match status" value="1"/>
</dbReference>
<name>A0A9W9YDA5_9CNID</name>
<dbReference type="OrthoDB" id="20473at2759"/>
<keyword evidence="10" id="KW-1185">Reference proteome</keyword>
<evidence type="ECO:0000256" key="1">
    <source>
        <dbReference type="ARBA" id="ARBA00022723"/>
    </source>
</evidence>
<evidence type="ECO:0000313" key="10">
    <source>
        <dbReference type="Proteomes" id="UP001163046"/>
    </source>
</evidence>
<feature type="domain" description="Myb-like" evidence="6">
    <location>
        <begin position="362"/>
        <end position="418"/>
    </location>
</feature>
<evidence type="ECO:0000256" key="2">
    <source>
        <dbReference type="ARBA" id="ARBA00022771"/>
    </source>
</evidence>
<dbReference type="GO" id="GO:0070461">
    <property type="term" value="C:SAGA-type complex"/>
    <property type="evidence" value="ECO:0007669"/>
    <property type="project" value="UniProtKB-ARBA"/>
</dbReference>
<dbReference type="Pfam" id="PF00569">
    <property type="entry name" value="ZZ"/>
    <property type="match status" value="1"/>
</dbReference>
<feature type="domain" description="ZZ-type" evidence="7">
    <location>
        <begin position="529"/>
        <end position="589"/>
    </location>
</feature>
<dbReference type="PROSITE" id="PS50135">
    <property type="entry name" value="ZF_ZZ_2"/>
    <property type="match status" value="1"/>
</dbReference>
<dbReference type="SUPFAM" id="SSF57850">
    <property type="entry name" value="RING/U-box"/>
    <property type="match status" value="1"/>
</dbReference>
<dbReference type="EMBL" id="MU827784">
    <property type="protein sequence ID" value="KAJ7334514.1"/>
    <property type="molecule type" value="Genomic_DNA"/>
</dbReference>
<dbReference type="AlphaFoldDB" id="A0A9W9YDA5"/>
<dbReference type="PANTHER" id="PTHR22705:SF0">
    <property type="entry name" value="ZZ-TYPE ZINC FINGER-CONTAINING PROTEIN 3"/>
    <property type="match status" value="1"/>
</dbReference>
<evidence type="ECO:0000259" key="7">
    <source>
        <dbReference type="PROSITE" id="PS50135"/>
    </source>
</evidence>
<organism evidence="9 10">
    <name type="scientific">Desmophyllum pertusum</name>
    <dbReference type="NCBI Taxonomy" id="174260"/>
    <lineage>
        <taxon>Eukaryota</taxon>
        <taxon>Metazoa</taxon>
        <taxon>Cnidaria</taxon>
        <taxon>Anthozoa</taxon>
        <taxon>Hexacorallia</taxon>
        <taxon>Scleractinia</taxon>
        <taxon>Caryophylliina</taxon>
        <taxon>Caryophylliidae</taxon>
        <taxon>Desmophyllum</taxon>
    </lineage>
</organism>
<dbReference type="PROSITE" id="PS51294">
    <property type="entry name" value="HTH_MYB"/>
    <property type="match status" value="1"/>
</dbReference>
<dbReference type="PANTHER" id="PTHR22705">
    <property type="entry name" value="ZINC FINGER, ZZ DOMAIN CONTAINING 3"/>
    <property type="match status" value="1"/>
</dbReference>
<evidence type="ECO:0000259" key="6">
    <source>
        <dbReference type="PROSITE" id="PS50090"/>
    </source>
</evidence>
<dbReference type="Gene3D" id="1.10.10.60">
    <property type="entry name" value="Homeodomain-like"/>
    <property type="match status" value="1"/>
</dbReference>
<accession>A0A9W9YDA5</accession>
<feature type="compositionally biased region" description="Polar residues" evidence="5">
    <location>
        <begin position="285"/>
        <end position="305"/>
    </location>
</feature>
<dbReference type="InterPro" id="IPR017930">
    <property type="entry name" value="Myb_dom"/>
</dbReference>
<dbReference type="InterPro" id="IPR001005">
    <property type="entry name" value="SANT/Myb"/>
</dbReference>
<feature type="compositionally biased region" description="Basic and acidic residues" evidence="5">
    <location>
        <begin position="143"/>
        <end position="158"/>
    </location>
</feature>
<dbReference type="InterPro" id="IPR000433">
    <property type="entry name" value="Znf_ZZ"/>
</dbReference>
<feature type="domain" description="HTH myb-type" evidence="8">
    <location>
        <begin position="368"/>
        <end position="422"/>
    </location>
</feature>
<dbReference type="Proteomes" id="UP001163046">
    <property type="component" value="Unassembled WGS sequence"/>
</dbReference>
<feature type="region of interest" description="Disordered" evidence="5">
    <location>
        <begin position="143"/>
        <end position="166"/>
    </location>
</feature>
<evidence type="ECO:0000256" key="4">
    <source>
        <dbReference type="PROSITE-ProRule" id="PRU00228"/>
    </source>
</evidence>
<evidence type="ECO:0000313" key="9">
    <source>
        <dbReference type="EMBL" id="KAJ7334514.1"/>
    </source>
</evidence>
<dbReference type="InterPro" id="IPR043145">
    <property type="entry name" value="Znf_ZZ_sf"/>
</dbReference>
<gene>
    <name evidence="9" type="primary">ZZZ3</name>
    <name evidence="9" type="ORF">OS493_014837</name>
</gene>
<dbReference type="SUPFAM" id="SSF46689">
    <property type="entry name" value="Homeodomain-like"/>
    <property type="match status" value="1"/>
</dbReference>
<proteinExistence type="predicted"/>
<dbReference type="SMART" id="SM00717">
    <property type="entry name" value="SANT"/>
    <property type="match status" value="1"/>
</dbReference>
<reference evidence="9" key="1">
    <citation type="submission" date="2023-01" db="EMBL/GenBank/DDBJ databases">
        <title>Genome assembly of the deep-sea coral Lophelia pertusa.</title>
        <authorList>
            <person name="Herrera S."/>
            <person name="Cordes E."/>
        </authorList>
    </citation>
    <scope>NUCLEOTIDE SEQUENCE</scope>
    <source>
        <strain evidence="9">USNM1676648</strain>
        <tissue evidence="9">Polyp</tissue>
    </source>
</reference>
<keyword evidence="2 4" id="KW-0863">Zinc-finger</keyword>
<dbReference type="Gene3D" id="3.30.60.90">
    <property type="match status" value="1"/>
</dbReference>
<evidence type="ECO:0000256" key="3">
    <source>
        <dbReference type="ARBA" id="ARBA00022833"/>
    </source>
</evidence>